<keyword evidence="1" id="KW-0812">Transmembrane</keyword>
<dbReference type="PROSITE" id="PS51257">
    <property type="entry name" value="PROKAR_LIPOPROTEIN"/>
    <property type="match status" value="1"/>
</dbReference>
<gene>
    <name evidence="2" type="ORF">JK363_36145</name>
</gene>
<feature type="transmembrane region" description="Helical" evidence="1">
    <location>
        <begin position="221"/>
        <end position="241"/>
    </location>
</feature>
<dbReference type="Proteomes" id="UP000634229">
    <property type="component" value="Unassembled WGS sequence"/>
</dbReference>
<evidence type="ECO:0000313" key="3">
    <source>
        <dbReference type="Proteomes" id="UP000634229"/>
    </source>
</evidence>
<feature type="transmembrane region" description="Helical" evidence="1">
    <location>
        <begin position="98"/>
        <end position="122"/>
    </location>
</feature>
<evidence type="ECO:0000313" key="2">
    <source>
        <dbReference type="EMBL" id="MBL1101973.1"/>
    </source>
</evidence>
<keyword evidence="3" id="KW-1185">Reference proteome</keyword>
<organism evidence="2 3">
    <name type="scientific">Streptomyces coffeae</name>
    <dbReference type="NCBI Taxonomy" id="621382"/>
    <lineage>
        <taxon>Bacteria</taxon>
        <taxon>Bacillati</taxon>
        <taxon>Actinomycetota</taxon>
        <taxon>Actinomycetes</taxon>
        <taxon>Kitasatosporales</taxon>
        <taxon>Streptomycetaceae</taxon>
        <taxon>Streptomyces</taxon>
    </lineage>
</organism>
<feature type="transmembrane region" description="Helical" evidence="1">
    <location>
        <begin position="57"/>
        <end position="77"/>
    </location>
</feature>
<sequence length="247" mass="25751">MQPRFADAVAFEWIKMRSIRSTWWTLAAAACISIGIGMIGGREALPQDTTAFVMEKILVGLSLGQMAICVFGVLTATSEYGTGSIRSTFTAVPDRLRLLAAKALVVFTVSLVAGTAIVFATFAAGTLTLGSGVPVPSLSEDAVLRALVGGGCYLALLGVFSLALGLVLRASAGGITAAVSITFILPTVFHMLGDALLKWWPTQAGRQILQVSPSSTDLAPVPGLCYFAVTTVVALVVAMVLTNRRDA</sequence>
<reference evidence="2 3" key="1">
    <citation type="submission" date="2021-01" db="EMBL/GenBank/DDBJ databases">
        <title>WGS of actinomycetes isolated from Thailand.</title>
        <authorList>
            <person name="Thawai C."/>
        </authorList>
    </citation>
    <scope>NUCLEOTIDE SEQUENCE [LARGE SCALE GENOMIC DNA]</scope>
    <source>
        <strain evidence="2 3">CA1R205</strain>
    </source>
</reference>
<feature type="transmembrane region" description="Helical" evidence="1">
    <location>
        <begin position="175"/>
        <end position="193"/>
    </location>
</feature>
<dbReference type="RefSeq" id="WP_201881994.1">
    <property type="nucleotide sequence ID" value="NZ_JAERRF010000035.1"/>
</dbReference>
<keyword evidence="1" id="KW-1133">Transmembrane helix</keyword>
<proteinExistence type="predicted"/>
<dbReference type="EMBL" id="JAERRF010000035">
    <property type="protein sequence ID" value="MBL1101973.1"/>
    <property type="molecule type" value="Genomic_DNA"/>
</dbReference>
<name>A0ABS1NPH3_9ACTN</name>
<accession>A0ABS1NPH3</accession>
<feature type="transmembrane region" description="Helical" evidence="1">
    <location>
        <begin position="142"/>
        <end position="168"/>
    </location>
</feature>
<protein>
    <submittedName>
        <fullName evidence="2">ABC transporter permease</fullName>
    </submittedName>
</protein>
<dbReference type="Pfam" id="PF12730">
    <property type="entry name" value="ABC2_membrane_4"/>
    <property type="match status" value="1"/>
</dbReference>
<comment type="caution">
    <text evidence="2">The sequence shown here is derived from an EMBL/GenBank/DDBJ whole genome shotgun (WGS) entry which is preliminary data.</text>
</comment>
<keyword evidence="1" id="KW-0472">Membrane</keyword>
<evidence type="ECO:0000256" key="1">
    <source>
        <dbReference type="SAM" id="Phobius"/>
    </source>
</evidence>
<feature type="transmembrane region" description="Helical" evidence="1">
    <location>
        <begin position="21"/>
        <end position="41"/>
    </location>
</feature>